<dbReference type="InterPro" id="IPR006311">
    <property type="entry name" value="TAT_signal"/>
</dbReference>
<dbReference type="Gene3D" id="3.60.21.10">
    <property type="match status" value="1"/>
</dbReference>
<organism evidence="4 5">
    <name type="scientific">Flaviaesturariibacter flavus</name>
    <dbReference type="NCBI Taxonomy" id="2502780"/>
    <lineage>
        <taxon>Bacteria</taxon>
        <taxon>Pseudomonadati</taxon>
        <taxon>Bacteroidota</taxon>
        <taxon>Chitinophagia</taxon>
        <taxon>Chitinophagales</taxon>
        <taxon>Chitinophagaceae</taxon>
        <taxon>Flaviaestuariibacter</taxon>
    </lineage>
</organism>
<dbReference type="Proteomes" id="UP000295334">
    <property type="component" value="Unassembled WGS sequence"/>
</dbReference>
<feature type="domain" description="Calcineurin-like phosphoesterase" evidence="3">
    <location>
        <begin position="38"/>
        <end position="256"/>
    </location>
</feature>
<dbReference type="GO" id="GO:0046872">
    <property type="term" value="F:metal ion binding"/>
    <property type="evidence" value="ECO:0007669"/>
    <property type="project" value="InterPro"/>
</dbReference>
<dbReference type="NCBIfam" id="TIGR01409">
    <property type="entry name" value="TAT_signal_seq"/>
    <property type="match status" value="1"/>
</dbReference>
<sequence length="313" mass="34193">MYPRRKFLKQSALAAGALLLGPSIARAAEEADAAPKRLTILHTNDTHSRIDPFPMDGGKNQGLGGVAARSELIKKIRAEEANVLLLDAGDIFQGTPYFNIYKGEPEIRAMSSMGYDATTIGNHDFDAGLEDLATQLSNHASFPMIVSNYDFTGTPMENRYVPYRIFRKGGLRIGVLGVGINGDGLIPANLWANTKYLDPVEKANETAAKLKAEGCDLVICLSHLGYKYDSDNRISDRRLAPATENIDLIIGGHTHTFMEQPEVMKNKRGDDILINQVGWAGIQLGRLDFVFEKKKGKNLAGSQSILVTKKTGS</sequence>
<gene>
    <name evidence="4" type="ORF">EPD60_11395</name>
</gene>
<protein>
    <submittedName>
        <fullName evidence="4">Twin-arginine translocation signal domain-containing protein</fullName>
    </submittedName>
</protein>
<dbReference type="RefSeq" id="WP_131449571.1">
    <property type="nucleotide sequence ID" value="NZ_SJZI01000042.1"/>
</dbReference>
<evidence type="ECO:0000256" key="1">
    <source>
        <dbReference type="ARBA" id="ARBA00006654"/>
    </source>
</evidence>
<dbReference type="CDD" id="cd00845">
    <property type="entry name" value="MPP_UshA_N_like"/>
    <property type="match status" value="1"/>
</dbReference>
<keyword evidence="5" id="KW-1185">Reference proteome</keyword>
<comment type="similarity">
    <text evidence="1 2">Belongs to the 5'-nucleotidase family.</text>
</comment>
<dbReference type="InterPro" id="IPR029052">
    <property type="entry name" value="Metallo-depent_PP-like"/>
</dbReference>
<feature type="chain" id="PRO_5020994245" evidence="2">
    <location>
        <begin position="28"/>
        <end position="313"/>
    </location>
</feature>
<keyword evidence="2" id="KW-0378">Hydrolase</keyword>
<dbReference type="AlphaFoldDB" id="A0A4R1BC22"/>
<name>A0A4R1BC22_9BACT</name>
<dbReference type="GO" id="GO:0016788">
    <property type="term" value="F:hydrolase activity, acting on ester bonds"/>
    <property type="evidence" value="ECO:0007669"/>
    <property type="project" value="InterPro"/>
</dbReference>
<dbReference type="PROSITE" id="PS51318">
    <property type="entry name" value="TAT"/>
    <property type="match status" value="1"/>
</dbReference>
<evidence type="ECO:0000313" key="4">
    <source>
        <dbReference type="EMBL" id="TCJ14581.1"/>
    </source>
</evidence>
<keyword evidence="2" id="KW-0547">Nucleotide-binding</keyword>
<dbReference type="InterPro" id="IPR006146">
    <property type="entry name" value="5'-Nucleotdase_CS"/>
</dbReference>
<evidence type="ECO:0000256" key="2">
    <source>
        <dbReference type="RuleBase" id="RU362119"/>
    </source>
</evidence>
<evidence type="ECO:0000259" key="3">
    <source>
        <dbReference type="Pfam" id="PF00149"/>
    </source>
</evidence>
<comment type="caution">
    <text evidence="4">The sequence shown here is derived from an EMBL/GenBank/DDBJ whole genome shotgun (WGS) entry which is preliminary data.</text>
</comment>
<dbReference type="OrthoDB" id="9775118at2"/>
<dbReference type="GO" id="GO:0000166">
    <property type="term" value="F:nucleotide binding"/>
    <property type="evidence" value="ECO:0007669"/>
    <property type="project" value="UniProtKB-KW"/>
</dbReference>
<evidence type="ECO:0000313" key="5">
    <source>
        <dbReference type="Proteomes" id="UP000295334"/>
    </source>
</evidence>
<dbReference type="GO" id="GO:0009166">
    <property type="term" value="P:nucleotide catabolic process"/>
    <property type="evidence" value="ECO:0007669"/>
    <property type="project" value="InterPro"/>
</dbReference>
<keyword evidence="2" id="KW-0732">Signal</keyword>
<dbReference type="InterPro" id="IPR019546">
    <property type="entry name" value="TAT_signal_bac_arc"/>
</dbReference>
<accession>A0A4R1BC22</accession>
<reference evidence="4 5" key="1">
    <citation type="submission" date="2019-03" db="EMBL/GenBank/DDBJ databases">
        <authorList>
            <person name="Kim M.K.M."/>
        </authorList>
    </citation>
    <scope>NUCLEOTIDE SEQUENCE [LARGE SCALE GENOMIC DNA]</scope>
    <source>
        <strain evidence="4 5">17J68-12</strain>
    </source>
</reference>
<feature type="signal peptide" evidence="2">
    <location>
        <begin position="1"/>
        <end position="27"/>
    </location>
</feature>
<dbReference type="PANTHER" id="PTHR11575:SF24">
    <property type="entry name" value="5'-NUCLEOTIDASE"/>
    <property type="match status" value="1"/>
</dbReference>
<dbReference type="EMBL" id="SJZI01000042">
    <property type="protein sequence ID" value="TCJ14581.1"/>
    <property type="molecule type" value="Genomic_DNA"/>
</dbReference>
<dbReference type="PRINTS" id="PR01607">
    <property type="entry name" value="APYRASEFAMLY"/>
</dbReference>
<dbReference type="PROSITE" id="PS00785">
    <property type="entry name" value="5_NUCLEOTIDASE_1"/>
    <property type="match status" value="1"/>
</dbReference>
<dbReference type="InterPro" id="IPR004843">
    <property type="entry name" value="Calcineurin-like_PHP"/>
</dbReference>
<dbReference type="PANTHER" id="PTHR11575">
    <property type="entry name" value="5'-NUCLEOTIDASE-RELATED"/>
    <property type="match status" value="1"/>
</dbReference>
<dbReference type="InterPro" id="IPR006179">
    <property type="entry name" value="5_nucleotidase/apyrase"/>
</dbReference>
<dbReference type="Pfam" id="PF00149">
    <property type="entry name" value="Metallophos"/>
    <property type="match status" value="1"/>
</dbReference>
<proteinExistence type="inferred from homology"/>
<dbReference type="SUPFAM" id="SSF56300">
    <property type="entry name" value="Metallo-dependent phosphatases"/>
    <property type="match status" value="1"/>
</dbReference>